<organism evidence="1 2">
    <name type="scientific">Paramecium sonneborni</name>
    <dbReference type="NCBI Taxonomy" id="65129"/>
    <lineage>
        <taxon>Eukaryota</taxon>
        <taxon>Sar</taxon>
        <taxon>Alveolata</taxon>
        <taxon>Ciliophora</taxon>
        <taxon>Intramacronucleata</taxon>
        <taxon>Oligohymenophorea</taxon>
        <taxon>Peniculida</taxon>
        <taxon>Parameciidae</taxon>
        <taxon>Paramecium</taxon>
    </lineage>
</organism>
<evidence type="ECO:0000313" key="2">
    <source>
        <dbReference type="Proteomes" id="UP000692954"/>
    </source>
</evidence>
<dbReference type="Proteomes" id="UP000692954">
    <property type="component" value="Unassembled WGS sequence"/>
</dbReference>
<name>A0A8S1KAY5_9CILI</name>
<evidence type="ECO:0000313" key="1">
    <source>
        <dbReference type="EMBL" id="CAD8049902.1"/>
    </source>
</evidence>
<sequence>MNLKIANNILLNISRILLELISNIYLKEQNTCHTIVRVIYETIMINSTTNKDLFIIQNPYQINIIIFIKCRPLEYLFIKSYNLHGIERIQEILVQQLNCESRHLIKKQLNVFA</sequence>
<protein>
    <submittedName>
        <fullName evidence="1">Uncharacterized protein</fullName>
    </submittedName>
</protein>
<proteinExistence type="predicted"/>
<gene>
    <name evidence="1" type="ORF">PSON_ATCC_30995.1.T0040373</name>
</gene>
<accession>A0A8S1KAY5</accession>
<dbReference type="EMBL" id="CAJJDN010000004">
    <property type="protein sequence ID" value="CAD8049902.1"/>
    <property type="molecule type" value="Genomic_DNA"/>
</dbReference>
<keyword evidence="2" id="KW-1185">Reference proteome</keyword>
<dbReference type="AlphaFoldDB" id="A0A8S1KAY5"/>
<reference evidence="1" key="1">
    <citation type="submission" date="2021-01" db="EMBL/GenBank/DDBJ databases">
        <authorList>
            <consortium name="Genoscope - CEA"/>
            <person name="William W."/>
        </authorList>
    </citation>
    <scope>NUCLEOTIDE SEQUENCE</scope>
</reference>
<comment type="caution">
    <text evidence="1">The sequence shown here is derived from an EMBL/GenBank/DDBJ whole genome shotgun (WGS) entry which is preliminary data.</text>
</comment>